<evidence type="ECO:0000256" key="15">
    <source>
        <dbReference type="SAM" id="MobiDB-lite"/>
    </source>
</evidence>
<feature type="compositionally biased region" description="Polar residues" evidence="15">
    <location>
        <begin position="100"/>
        <end position="130"/>
    </location>
</feature>
<reference evidence="17 18" key="1">
    <citation type="submission" date="2024-02" db="EMBL/GenBank/DDBJ databases">
        <title>High-quality chromosome-scale genome assembly of Pensacola bahiagrass (Paspalum notatum Flugge var. saurae).</title>
        <authorList>
            <person name="Vega J.M."/>
            <person name="Podio M."/>
            <person name="Orjuela J."/>
            <person name="Siena L.A."/>
            <person name="Pessino S.C."/>
            <person name="Combes M.C."/>
            <person name="Mariac C."/>
            <person name="Albertini E."/>
            <person name="Pupilli F."/>
            <person name="Ortiz J.P.A."/>
            <person name="Leblanc O."/>
        </authorList>
    </citation>
    <scope>NUCLEOTIDE SEQUENCE [LARGE SCALE GENOMIC DNA]</scope>
    <source>
        <strain evidence="17">R1</strain>
        <tissue evidence="17">Leaf</tissue>
    </source>
</reference>
<evidence type="ECO:0000313" key="17">
    <source>
        <dbReference type="EMBL" id="WVZ99695.1"/>
    </source>
</evidence>
<dbReference type="GO" id="GO:0005778">
    <property type="term" value="C:peroxisomal membrane"/>
    <property type="evidence" value="ECO:0007669"/>
    <property type="project" value="UniProtKB-SubCell"/>
</dbReference>
<feature type="compositionally biased region" description="Polar residues" evidence="15">
    <location>
        <begin position="241"/>
        <end position="255"/>
    </location>
</feature>
<evidence type="ECO:0000256" key="3">
    <source>
        <dbReference type="ARBA" id="ARBA00022448"/>
    </source>
</evidence>
<keyword evidence="5 14" id="KW-0653">Protein transport</keyword>
<protein>
    <recommendedName>
        <fullName evidence="10 14">Peroxisomal membrane protein PEX14</fullName>
    </recommendedName>
    <alternativeName>
        <fullName evidence="11 14">Peroxin-14</fullName>
    </alternativeName>
</protein>
<evidence type="ECO:0000256" key="12">
    <source>
        <dbReference type="ARBA" id="ARBA00053920"/>
    </source>
</evidence>
<evidence type="ECO:0000256" key="5">
    <source>
        <dbReference type="ARBA" id="ARBA00022927"/>
    </source>
</evidence>
<comment type="function">
    <text evidence="12 14">Component of the PEX13-PEX14 docking complex, a translocon channel that specifically mediates the import of peroxisomal cargo proteins bound to PEX5 receptor. The PEX13-PEX14 docking complex forms a large import pore which can be opened to a diameter of about 9 nm. Mechanistically, PEX5 receptor along with cargo proteins associates with the PEX14 subunit of the PEX13-PEX14 docking complex in the cytosol, leading to the insertion of the receptor into the organelle membrane with the concomitant translocation of the cargo into the peroxisome matrix.</text>
</comment>
<comment type="subunit">
    <text evidence="13">Interacts with PEX13; forming the PEX13-PEX14 docking complex. Interacts with PEX5 (via WxxxF/Y motifs).</text>
</comment>
<keyword evidence="9 14" id="KW-0576">Peroxisome</keyword>
<keyword evidence="3 14" id="KW-0813">Transport</keyword>
<keyword evidence="6" id="KW-1133">Transmembrane helix</keyword>
<sequence length="255" mass="27345">MAESSTPADGVVAEEARQQEAGQGNSEDSRGLQDTKEQGVRKGKTTLESTELMREDLVQSAVSFLKHPKVAASSDGQRRSFLENKGLTLDEIDEAFRRLQSPSSDSASLNTCTSQGVSDHSSRITQQETKVGTKCMDGSERVAPGTEPVVPRHPKSYMEDINDDPPNPDQPISEPRMAPKPKPWEKQDQGSLGWDLKPPAGDSSISPRTEAQHDGTSSKATDSADASKQGDPLLQAEVAVSSESTATDHTASSLE</sequence>
<dbReference type="InterPro" id="IPR006785">
    <property type="entry name" value="Pex14_N"/>
</dbReference>
<dbReference type="GO" id="GO:0016560">
    <property type="term" value="P:protein import into peroxisome matrix, docking"/>
    <property type="evidence" value="ECO:0007669"/>
    <property type="project" value="UniProtKB-UniRule"/>
</dbReference>
<evidence type="ECO:0000256" key="4">
    <source>
        <dbReference type="ARBA" id="ARBA00022692"/>
    </source>
</evidence>
<dbReference type="AlphaFoldDB" id="A0AAQ3V0B8"/>
<dbReference type="EMBL" id="CP144754">
    <property type="protein sequence ID" value="WVZ99695.1"/>
    <property type="molecule type" value="Genomic_DNA"/>
</dbReference>
<evidence type="ECO:0000256" key="8">
    <source>
        <dbReference type="ARBA" id="ARBA00023136"/>
    </source>
</evidence>
<dbReference type="Pfam" id="PF04695">
    <property type="entry name" value="Pex14_N"/>
    <property type="match status" value="1"/>
</dbReference>
<dbReference type="InterPro" id="IPR036388">
    <property type="entry name" value="WH-like_DNA-bd_sf"/>
</dbReference>
<keyword evidence="7" id="KW-0811">Translocation</keyword>
<evidence type="ECO:0000256" key="9">
    <source>
        <dbReference type="ARBA" id="ARBA00023140"/>
    </source>
</evidence>
<dbReference type="Proteomes" id="UP001341281">
    <property type="component" value="Chromosome 10"/>
</dbReference>
<feature type="domain" description="Peroxisome membrane anchor protein Pex14p N-terminal" evidence="16">
    <location>
        <begin position="54"/>
        <end position="98"/>
    </location>
</feature>
<dbReference type="Gene3D" id="1.10.10.10">
    <property type="entry name" value="Winged helix-like DNA-binding domain superfamily/Winged helix DNA-binding domain"/>
    <property type="match status" value="1"/>
</dbReference>
<gene>
    <name evidence="17" type="ORF">U9M48_044957</name>
</gene>
<name>A0AAQ3V0B8_PASNO</name>
<dbReference type="PANTHER" id="PTHR23058">
    <property type="entry name" value="PEROXISOMAL MEMBRANE PROTEIN PEX14"/>
    <property type="match status" value="1"/>
</dbReference>
<dbReference type="GO" id="GO:0005102">
    <property type="term" value="F:signaling receptor binding"/>
    <property type="evidence" value="ECO:0007669"/>
    <property type="project" value="TreeGrafter"/>
</dbReference>
<evidence type="ECO:0000259" key="16">
    <source>
        <dbReference type="Pfam" id="PF04695"/>
    </source>
</evidence>
<evidence type="ECO:0000256" key="1">
    <source>
        <dbReference type="ARBA" id="ARBA00004549"/>
    </source>
</evidence>
<keyword evidence="8 14" id="KW-0472">Membrane</keyword>
<feature type="compositionally biased region" description="Low complexity" evidence="15">
    <location>
        <begin position="217"/>
        <end position="227"/>
    </location>
</feature>
<keyword evidence="18" id="KW-1185">Reference proteome</keyword>
<comment type="similarity">
    <text evidence="2 14">Belongs to the peroxin-14 family.</text>
</comment>
<organism evidence="17 18">
    <name type="scientific">Paspalum notatum var. saurae</name>
    <dbReference type="NCBI Taxonomy" id="547442"/>
    <lineage>
        <taxon>Eukaryota</taxon>
        <taxon>Viridiplantae</taxon>
        <taxon>Streptophyta</taxon>
        <taxon>Embryophyta</taxon>
        <taxon>Tracheophyta</taxon>
        <taxon>Spermatophyta</taxon>
        <taxon>Magnoliopsida</taxon>
        <taxon>Liliopsida</taxon>
        <taxon>Poales</taxon>
        <taxon>Poaceae</taxon>
        <taxon>PACMAD clade</taxon>
        <taxon>Panicoideae</taxon>
        <taxon>Andropogonodae</taxon>
        <taxon>Paspaleae</taxon>
        <taxon>Paspalinae</taxon>
        <taxon>Paspalum</taxon>
    </lineage>
</organism>
<evidence type="ECO:0000256" key="6">
    <source>
        <dbReference type="ARBA" id="ARBA00022989"/>
    </source>
</evidence>
<accession>A0AAQ3V0B8</accession>
<evidence type="ECO:0000256" key="13">
    <source>
        <dbReference type="ARBA" id="ARBA00064754"/>
    </source>
</evidence>
<feature type="compositionally biased region" description="Basic and acidic residues" evidence="15">
    <location>
        <begin position="27"/>
        <end position="40"/>
    </location>
</feature>
<feature type="region of interest" description="Disordered" evidence="15">
    <location>
        <begin position="99"/>
        <end position="255"/>
    </location>
</feature>
<evidence type="ECO:0000256" key="11">
    <source>
        <dbReference type="ARBA" id="ARBA00029691"/>
    </source>
</evidence>
<comment type="subcellular location">
    <subcellularLocation>
        <location evidence="1">Peroxisome membrane</location>
        <topology evidence="1">Single-pass membrane protein</topology>
    </subcellularLocation>
</comment>
<keyword evidence="4" id="KW-0812">Transmembrane</keyword>
<dbReference type="InterPro" id="IPR025655">
    <property type="entry name" value="PEX14"/>
</dbReference>
<dbReference type="GO" id="GO:1990429">
    <property type="term" value="C:peroxisomal importomer complex"/>
    <property type="evidence" value="ECO:0007669"/>
    <property type="project" value="TreeGrafter"/>
</dbReference>
<feature type="region of interest" description="Disordered" evidence="15">
    <location>
        <begin position="1"/>
        <end position="51"/>
    </location>
</feature>
<dbReference type="FunFam" id="1.10.10.10:FF:000217">
    <property type="entry name" value="Peroxisomal membrane protein PEX14"/>
    <property type="match status" value="1"/>
</dbReference>
<dbReference type="PANTHER" id="PTHR23058:SF11">
    <property type="entry name" value="PEROXISOMAL MEMBRANE PROTEIN PEX14"/>
    <property type="match status" value="1"/>
</dbReference>
<evidence type="ECO:0000256" key="2">
    <source>
        <dbReference type="ARBA" id="ARBA00005443"/>
    </source>
</evidence>
<evidence type="ECO:0000256" key="14">
    <source>
        <dbReference type="RuleBase" id="RU367032"/>
    </source>
</evidence>
<proteinExistence type="inferred from homology"/>
<evidence type="ECO:0000256" key="7">
    <source>
        <dbReference type="ARBA" id="ARBA00023010"/>
    </source>
</evidence>
<evidence type="ECO:0000256" key="10">
    <source>
        <dbReference type="ARBA" id="ARBA00029502"/>
    </source>
</evidence>
<evidence type="ECO:0000313" key="18">
    <source>
        <dbReference type="Proteomes" id="UP001341281"/>
    </source>
</evidence>